<dbReference type="GO" id="GO:0006811">
    <property type="term" value="P:monoatomic ion transport"/>
    <property type="evidence" value="ECO:0007669"/>
    <property type="project" value="UniProtKB-KW"/>
</dbReference>
<dbReference type="SUPFAM" id="SSF103473">
    <property type="entry name" value="MFS general substrate transporter"/>
    <property type="match status" value="1"/>
</dbReference>
<feature type="domain" description="Major facilitator superfamily (MFS) profile" evidence="5">
    <location>
        <begin position="1"/>
        <end position="405"/>
    </location>
</feature>
<organism evidence="6 7">
    <name type="scientific">Sinocyclocheilus anshuiensis</name>
    <dbReference type="NCBI Taxonomy" id="1608454"/>
    <lineage>
        <taxon>Eukaryota</taxon>
        <taxon>Metazoa</taxon>
        <taxon>Chordata</taxon>
        <taxon>Craniata</taxon>
        <taxon>Vertebrata</taxon>
        <taxon>Euteleostomi</taxon>
        <taxon>Actinopterygii</taxon>
        <taxon>Neopterygii</taxon>
        <taxon>Teleostei</taxon>
        <taxon>Ostariophysi</taxon>
        <taxon>Cypriniformes</taxon>
        <taxon>Cyprinidae</taxon>
        <taxon>Cyprininae</taxon>
        <taxon>Sinocyclocheilus</taxon>
    </lineage>
</organism>
<protein>
    <recommendedName>
        <fullName evidence="3">Solute carrier organic anion transporter family member</fullName>
    </recommendedName>
</protein>
<dbReference type="Ensembl" id="ENSSANT00000099619.1">
    <property type="protein sequence ID" value="ENSSANP00000093800.1"/>
    <property type="gene ID" value="ENSSANG00000046225.1"/>
</dbReference>
<accession>A0A671SC57</accession>
<evidence type="ECO:0000313" key="7">
    <source>
        <dbReference type="Proteomes" id="UP000472260"/>
    </source>
</evidence>
<evidence type="ECO:0000313" key="6">
    <source>
        <dbReference type="Ensembl" id="ENSSANP00000093800.1"/>
    </source>
</evidence>
<proteinExistence type="inferred from homology"/>
<dbReference type="GO" id="GO:0015347">
    <property type="term" value="F:sodium-independent organic anion transmembrane transporter activity"/>
    <property type="evidence" value="ECO:0007669"/>
    <property type="project" value="TreeGrafter"/>
</dbReference>
<feature type="region of interest" description="Disordered" evidence="4">
    <location>
        <begin position="249"/>
        <end position="268"/>
    </location>
</feature>
<keyword evidence="7" id="KW-1185">Reference proteome</keyword>
<keyword evidence="2" id="KW-1015">Disulfide bond</keyword>
<dbReference type="InterPro" id="IPR036259">
    <property type="entry name" value="MFS_trans_sf"/>
</dbReference>
<dbReference type="PANTHER" id="PTHR11388:SF89">
    <property type="entry name" value="SOLUTE CARRIER ORGANIC ANION TRANSPORTER FAMILY MEMBER 1B3"/>
    <property type="match status" value="1"/>
</dbReference>
<keyword evidence="3" id="KW-0813">Transport</keyword>
<feature type="transmembrane region" description="Helical" evidence="3">
    <location>
        <begin position="32"/>
        <end position="56"/>
    </location>
</feature>
<comment type="subcellular location">
    <subcellularLocation>
        <location evidence="3">Cell membrane</location>
        <topology evidence="3">Multi-pass membrane protein</topology>
    </subcellularLocation>
    <subcellularLocation>
        <location evidence="1">Membrane</location>
        <topology evidence="1">Multi-pass membrane protein</topology>
    </subcellularLocation>
</comment>
<dbReference type="GO" id="GO:0016323">
    <property type="term" value="C:basolateral plasma membrane"/>
    <property type="evidence" value="ECO:0007669"/>
    <property type="project" value="TreeGrafter"/>
</dbReference>
<feature type="transmembrane region" description="Helical" evidence="3">
    <location>
        <begin position="166"/>
        <end position="186"/>
    </location>
</feature>
<dbReference type="GO" id="GO:0015125">
    <property type="term" value="F:bile acid transmembrane transporter activity"/>
    <property type="evidence" value="ECO:0007669"/>
    <property type="project" value="TreeGrafter"/>
</dbReference>
<dbReference type="PANTHER" id="PTHR11388">
    <property type="entry name" value="ORGANIC ANION TRANSPORTER"/>
    <property type="match status" value="1"/>
</dbReference>
<evidence type="ECO:0000256" key="2">
    <source>
        <dbReference type="ARBA" id="ARBA00023157"/>
    </source>
</evidence>
<dbReference type="PROSITE" id="PS50850">
    <property type="entry name" value="MFS"/>
    <property type="match status" value="1"/>
</dbReference>
<feature type="transmembrane region" description="Helical" evidence="3">
    <location>
        <begin position="216"/>
        <end position="239"/>
    </location>
</feature>
<dbReference type="Proteomes" id="UP000472260">
    <property type="component" value="Unassembled WGS sequence"/>
</dbReference>
<name>A0A671SC57_9TELE</name>
<comment type="similarity">
    <text evidence="3">Belongs to the organo anion transporter (TC 2.A.60) family.</text>
</comment>
<feature type="compositionally biased region" description="Basic and acidic residues" evidence="4">
    <location>
        <begin position="249"/>
        <end position="262"/>
    </location>
</feature>
<keyword evidence="3" id="KW-0812">Transmembrane</keyword>
<feature type="transmembrane region" description="Helical" evidence="3">
    <location>
        <begin position="68"/>
        <end position="89"/>
    </location>
</feature>
<evidence type="ECO:0000256" key="1">
    <source>
        <dbReference type="ARBA" id="ARBA00004141"/>
    </source>
</evidence>
<keyword evidence="3" id="KW-0406">Ion transport</keyword>
<keyword evidence="3" id="KW-1133">Transmembrane helix</keyword>
<feature type="transmembrane region" description="Helical" evidence="3">
    <location>
        <begin position="293"/>
        <end position="314"/>
    </location>
</feature>
<dbReference type="Pfam" id="PF03137">
    <property type="entry name" value="OATP"/>
    <property type="match status" value="1"/>
</dbReference>
<dbReference type="AlphaFoldDB" id="A0A671SC57"/>
<dbReference type="Gene3D" id="1.20.1250.20">
    <property type="entry name" value="MFS general substrate transporter like domains"/>
    <property type="match status" value="1"/>
</dbReference>
<sequence>IFIVALSFAYVSKTLCGTYMKSAITEIERRFYLSSSVGGLIDGSFEMGNLLFLAVVSHFGARLHRPRLIGMGCFLMAIGSAVTGLPHFFMGRYKYDSVIQGSLNKTVSISPLLHFATLTLDCVKEPGSSLWIYVLLGNALRGIGETPVTPLGISYIDDFAKAENSAFYISCLQTIMLLGPMFGFLLGSMCAKLYVDIGFVIVDSVTITPQDARWVGAWWLGFFVSSAILVLAGVPFWFLPRYLPKQGEEGKDNSNVDQDNKEQPVLPNTHSVNLADTAKGFLPSLKKRMCTPAYLLLLCGIVLKFNSFIGLLTFKAKYMEQQFGQSASRANFLIGKNPSKCPDPACGCCGNILGWFVNEKIQVKAVAGAQLSFITSFTAFLLLLLHSGTKCDNVPVAGLTVSYNV</sequence>
<evidence type="ECO:0000259" key="5">
    <source>
        <dbReference type="PROSITE" id="PS50850"/>
    </source>
</evidence>
<reference evidence="6" key="2">
    <citation type="submission" date="2025-09" db="UniProtKB">
        <authorList>
            <consortium name="Ensembl"/>
        </authorList>
    </citation>
    <scope>IDENTIFICATION</scope>
</reference>
<comment type="caution">
    <text evidence="3">Lacks conserved residue(s) required for the propagation of feature annotation.</text>
</comment>
<dbReference type="InterPro" id="IPR020846">
    <property type="entry name" value="MFS_dom"/>
</dbReference>
<dbReference type="InterPro" id="IPR004156">
    <property type="entry name" value="OATP"/>
</dbReference>
<evidence type="ECO:0000256" key="3">
    <source>
        <dbReference type="RuleBase" id="RU362056"/>
    </source>
</evidence>
<dbReference type="NCBIfam" id="TIGR00805">
    <property type="entry name" value="oat"/>
    <property type="match status" value="1"/>
</dbReference>
<evidence type="ECO:0000256" key="4">
    <source>
        <dbReference type="SAM" id="MobiDB-lite"/>
    </source>
</evidence>
<dbReference type="GO" id="GO:0043252">
    <property type="term" value="P:sodium-independent organic anion transport"/>
    <property type="evidence" value="ECO:0007669"/>
    <property type="project" value="TreeGrafter"/>
</dbReference>
<keyword evidence="3" id="KW-0472">Membrane</keyword>
<feature type="transmembrane region" description="Helical" evidence="3">
    <location>
        <begin position="365"/>
        <end position="385"/>
    </location>
</feature>
<reference evidence="6" key="1">
    <citation type="submission" date="2025-08" db="UniProtKB">
        <authorList>
            <consortium name="Ensembl"/>
        </authorList>
    </citation>
    <scope>IDENTIFICATION</scope>
</reference>